<dbReference type="OrthoDB" id="5339429at2759"/>
<feature type="region of interest" description="Disordered" evidence="1">
    <location>
        <begin position="549"/>
        <end position="569"/>
    </location>
</feature>
<feature type="region of interest" description="Disordered" evidence="1">
    <location>
        <begin position="244"/>
        <end position="271"/>
    </location>
</feature>
<feature type="region of interest" description="Disordered" evidence="1">
    <location>
        <begin position="723"/>
        <end position="745"/>
    </location>
</feature>
<feature type="region of interest" description="Disordered" evidence="1">
    <location>
        <begin position="68"/>
        <end position="97"/>
    </location>
</feature>
<accession>A0A068XXN5</accession>
<evidence type="ECO:0000256" key="1">
    <source>
        <dbReference type="SAM" id="MobiDB-lite"/>
    </source>
</evidence>
<feature type="region of interest" description="Disordered" evidence="1">
    <location>
        <begin position="624"/>
        <end position="669"/>
    </location>
</feature>
<gene>
    <name evidence="2" type="ORF">EmuJ_000331400</name>
</gene>
<proteinExistence type="predicted"/>
<keyword evidence="3" id="KW-1185">Reference proteome</keyword>
<reference evidence="2" key="2">
    <citation type="submission" date="2015-11" db="EMBL/GenBank/DDBJ databases">
        <authorList>
            <person name="Zhang Y."/>
            <person name="Guo Z."/>
        </authorList>
    </citation>
    <scope>NUCLEOTIDE SEQUENCE</scope>
</reference>
<feature type="compositionally biased region" description="Pro residues" evidence="1">
    <location>
        <begin position="556"/>
        <end position="569"/>
    </location>
</feature>
<reference evidence="2" key="1">
    <citation type="journal article" date="2013" name="Nature">
        <title>The genomes of four tapeworm species reveal adaptations to parasitism.</title>
        <authorList>
            <person name="Tsai I.J."/>
            <person name="Zarowiecki M."/>
            <person name="Holroyd N."/>
            <person name="Garciarrubio A."/>
            <person name="Sanchez-Flores A."/>
            <person name="Brooks K.L."/>
            <person name="Tracey A."/>
            <person name="Bobes R.J."/>
            <person name="Fragoso G."/>
            <person name="Sciutto E."/>
            <person name="Aslett M."/>
            <person name="Beasley H."/>
            <person name="Bennett H.M."/>
            <person name="Cai J."/>
            <person name="Camicia F."/>
            <person name="Clark R."/>
            <person name="Cucher M."/>
            <person name="De Silva N."/>
            <person name="Day T.A."/>
            <person name="Deplazes P."/>
            <person name="Estrada K."/>
            <person name="Fernandez C."/>
            <person name="Holland P.W."/>
            <person name="Hou J."/>
            <person name="Hu S."/>
            <person name="Huckvale T."/>
            <person name="Hung S.S."/>
            <person name="Kamenetzky L."/>
            <person name="Keane J.A."/>
            <person name="Kiss F."/>
            <person name="Koziol U."/>
            <person name="Lambert O."/>
            <person name="Liu K."/>
            <person name="Luo X."/>
            <person name="Luo Y."/>
            <person name="Macchiaroli N."/>
            <person name="Nichol S."/>
            <person name="Paps J."/>
            <person name="Parkinson J."/>
            <person name="Pouchkina-Stantcheva N."/>
            <person name="Riddiford N."/>
            <person name="Rosenzvit M."/>
            <person name="Salinas G."/>
            <person name="Wasmuth J.D."/>
            <person name="Zamanian M."/>
            <person name="Zheng Y."/>
            <person name="Cai X."/>
            <person name="Soberon X."/>
            <person name="Olson P.D."/>
            <person name="Laclette J.P."/>
            <person name="Brehm K."/>
            <person name="Berriman M."/>
            <person name="Garciarrubio A."/>
            <person name="Bobes R.J."/>
            <person name="Fragoso G."/>
            <person name="Sanchez-Flores A."/>
            <person name="Estrada K."/>
            <person name="Cevallos M.A."/>
            <person name="Morett E."/>
            <person name="Gonzalez V."/>
            <person name="Portillo T."/>
            <person name="Ochoa-Leyva A."/>
            <person name="Jose M.V."/>
            <person name="Sciutto E."/>
            <person name="Landa A."/>
            <person name="Jimenez L."/>
            <person name="Valdes V."/>
            <person name="Carrero J.C."/>
            <person name="Larralde C."/>
            <person name="Morales-Montor J."/>
            <person name="Limon-Lason J."/>
            <person name="Soberon X."/>
            <person name="Laclette J.P."/>
        </authorList>
    </citation>
    <scope>NUCLEOTIDE SEQUENCE [LARGE SCALE GENOMIC DNA]</scope>
</reference>
<sequence>MSRQDSHLFSSKSSGASSVLRPSKLPIFGRRTSEKHPPPTSLTPVSSTVTTSSLGRVRPSTVVRPFFAAQYQPTANNDAQRRRYPASQPSTPVRGGQHETNQEFQQLHRSAHFLRSGGTSGSTTPKRGDIIGAIPQSISFPGSRHALGNQPSKSSKAKSYRMENMSFEHLQYLERRLQQLLEVTSFRPVLSAKAKSDSGRQSTHPSWASSTHHHHHHQHQALHYPVVATPLHYHPHTTPLLLFPQQSIPQPLPTPSLPPPASQLLPPHPTVSGPNFGDIDPYYLSSPSSASSCYAGSSPSSLQDFNRDELICLLHAVRNMLSMHQQSQQSSTSPLDPLSMLQHRPFSWYLHRTADTTAASSPASSTINLFLDEDDSVNVEAMDDGGIVVTDDSKEEESRGRKNSASEGGPHPPHLPPGFRNFSRYLDSKFGPDSTEEQRSRQHHRHQRRRHREVNDNNTTASVVATTSSSGGNRGRSDTDVRPKISITTCSGGTGPYSDLAPSPHESFLKTTTPNPTSGEDNEIAHRLAPAWCAPYWCPPPPLNSGQPTSWYHHAAPPPPPPLPPPPPPLPPPQVRYFAPQPPPNAAAACWFRAAANHFATAAAIFAADNAAAASVLAAPHQLLPPFPHPSDPTFVDRTREHRAPASSSSSTVHPQNVPTTSPSNFPSLTLYPPPQFDEGNSIRKGEREEEDEIFLVSDEENQQQGHRQCLRRLPAVEPLQRQLWGRRSDDSGSPLDSTQTDDDGTWALDMLPQDPALILPDQVDFYAQIKDLLELDSNISLPLPTGWAVGVSSSGRRFYVSCTTGDAGNGGGGERSISSRNRARTTTWQHPIIAPRIPLGWERVEMRRGNCVYYRHLLIPHTQRHHPDLWFPTSLKNVEFEQQSWFFDLRKLQESVSNFDKGNSQLIESYVDARDSNEEAHFTALLKQHDVGQLEKLLKHLDCRFFRDLHRMVVAFEVARIRIVRELFVQHIHRTTATTASSPPSAIHGSAEK</sequence>
<dbReference type="STRING" id="6211.A0A068XXN5"/>
<feature type="compositionally biased region" description="Low complexity" evidence="1">
    <location>
        <begin position="459"/>
        <end position="471"/>
    </location>
</feature>
<evidence type="ECO:0000313" key="2">
    <source>
        <dbReference type="EMBL" id="CDS35613.1"/>
    </source>
</evidence>
<feature type="compositionally biased region" description="Basic residues" evidence="1">
    <location>
        <begin position="441"/>
        <end position="452"/>
    </location>
</feature>
<name>A0A068XXN5_ECHMU</name>
<protein>
    <submittedName>
        <fullName evidence="2">Scaffold protein salvador</fullName>
    </submittedName>
</protein>
<dbReference type="OMA" id="EMRRGNC"/>
<evidence type="ECO:0000313" key="3">
    <source>
        <dbReference type="Proteomes" id="UP000017246"/>
    </source>
</evidence>
<dbReference type="AlphaFoldDB" id="A0A068XXN5"/>
<feature type="region of interest" description="Disordered" evidence="1">
    <location>
        <begin position="1"/>
        <end position="53"/>
    </location>
</feature>
<dbReference type="Proteomes" id="UP000017246">
    <property type="component" value="Unassembled WGS sequence"/>
</dbReference>
<feature type="region of interest" description="Disordered" evidence="1">
    <location>
        <begin position="384"/>
        <end position="484"/>
    </location>
</feature>
<feature type="compositionally biased region" description="Polar residues" evidence="1">
    <location>
        <begin position="646"/>
        <end position="668"/>
    </location>
</feature>
<organism evidence="2 3">
    <name type="scientific">Echinococcus multilocularis</name>
    <name type="common">Fox tapeworm</name>
    <dbReference type="NCBI Taxonomy" id="6211"/>
    <lineage>
        <taxon>Eukaryota</taxon>
        <taxon>Metazoa</taxon>
        <taxon>Spiralia</taxon>
        <taxon>Lophotrochozoa</taxon>
        <taxon>Platyhelminthes</taxon>
        <taxon>Cestoda</taxon>
        <taxon>Eucestoda</taxon>
        <taxon>Cyclophyllidea</taxon>
        <taxon>Taeniidae</taxon>
        <taxon>Echinococcus</taxon>
    </lineage>
</organism>
<dbReference type="EMBL" id="LN902844">
    <property type="protein sequence ID" value="CDS35613.1"/>
    <property type="molecule type" value="Genomic_DNA"/>
</dbReference>
<feature type="compositionally biased region" description="Polar residues" evidence="1">
    <location>
        <begin position="7"/>
        <end position="17"/>
    </location>
</feature>
<feature type="compositionally biased region" description="Low complexity" evidence="1">
    <location>
        <begin position="42"/>
        <end position="53"/>
    </location>
</feature>
<dbReference type="Gene3D" id="2.20.70.10">
    <property type="match status" value="1"/>
</dbReference>
<feature type="compositionally biased region" description="Basic residues" evidence="1">
    <location>
        <begin position="211"/>
        <end position="220"/>
    </location>
</feature>
<feature type="region of interest" description="Disordered" evidence="1">
    <location>
        <begin position="192"/>
        <end position="221"/>
    </location>
</feature>
<feature type="compositionally biased region" description="Polar residues" evidence="1">
    <location>
        <begin position="199"/>
        <end position="210"/>
    </location>
</feature>
<feature type="compositionally biased region" description="Pro residues" evidence="1">
    <location>
        <begin position="250"/>
        <end position="269"/>
    </location>
</feature>
<feature type="compositionally biased region" description="Basic and acidic residues" evidence="1">
    <location>
        <begin position="635"/>
        <end position="644"/>
    </location>
</feature>